<dbReference type="Gene3D" id="3.20.20.80">
    <property type="entry name" value="Glycosidases"/>
    <property type="match status" value="1"/>
</dbReference>
<evidence type="ECO:0000259" key="12">
    <source>
        <dbReference type="PROSITE" id="PS51910"/>
    </source>
</evidence>
<evidence type="ECO:0000313" key="13">
    <source>
        <dbReference type="EMBL" id="KAJ1644703.1"/>
    </source>
</evidence>
<evidence type="ECO:0000256" key="9">
    <source>
        <dbReference type="RuleBase" id="RU004453"/>
    </source>
</evidence>
<keyword evidence="11" id="KW-0732">Signal</keyword>
<evidence type="ECO:0000256" key="4">
    <source>
        <dbReference type="ARBA" id="ARBA00023024"/>
    </source>
</evidence>
<proteinExistence type="inferred from homology"/>
<dbReference type="SUPFAM" id="SSF51445">
    <property type="entry name" value="(Trans)glycosidases"/>
    <property type="match status" value="1"/>
</dbReference>
<evidence type="ECO:0000256" key="6">
    <source>
        <dbReference type="ARBA" id="ARBA00023295"/>
    </source>
</evidence>
<organism evidence="13 14">
    <name type="scientific">Coemansia asiatica</name>
    <dbReference type="NCBI Taxonomy" id="1052880"/>
    <lineage>
        <taxon>Eukaryota</taxon>
        <taxon>Fungi</taxon>
        <taxon>Fungi incertae sedis</taxon>
        <taxon>Zoopagomycota</taxon>
        <taxon>Kickxellomycotina</taxon>
        <taxon>Kickxellomycetes</taxon>
        <taxon>Kickxellales</taxon>
        <taxon>Kickxellaceae</taxon>
        <taxon>Coemansia</taxon>
    </lineage>
</organism>
<dbReference type="EMBL" id="JANBOH010000148">
    <property type="protein sequence ID" value="KAJ1644703.1"/>
    <property type="molecule type" value="Genomic_DNA"/>
</dbReference>
<evidence type="ECO:0000256" key="3">
    <source>
        <dbReference type="ARBA" id="ARBA00022801"/>
    </source>
</evidence>
<dbReference type="InterPro" id="IPR017853">
    <property type="entry name" value="GH"/>
</dbReference>
<feature type="chain" id="PRO_5040841594" description="chitinase" evidence="11">
    <location>
        <begin position="24"/>
        <end position="362"/>
    </location>
</feature>
<evidence type="ECO:0000256" key="11">
    <source>
        <dbReference type="SAM" id="SignalP"/>
    </source>
</evidence>
<dbReference type="PANTHER" id="PTHR45708:SF49">
    <property type="entry name" value="ENDOCHITINASE"/>
    <property type="match status" value="1"/>
</dbReference>
<feature type="signal peptide" evidence="11">
    <location>
        <begin position="1"/>
        <end position="23"/>
    </location>
</feature>
<dbReference type="GO" id="GO:0006032">
    <property type="term" value="P:chitin catabolic process"/>
    <property type="evidence" value="ECO:0007669"/>
    <property type="project" value="UniProtKB-KW"/>
</dbReference>
<evidence type="ECO:0000313" key="14">
    <source>
        <dbReference type="Proteomes" id="UP001145021"/>
    </source>
</evidence>
<evidence type="ECO:0000256" key="2">
    <source>
        <dbReference type="ARBA" id="ARBA00012729"/>
    </source>
</evidence>
<keyword evidence="3 8" id="KW-0378">Hydrolase</keyword>
<dbReference type="PANTHER" id="PTHR45708">
    <property type="entry name" value="ENDOCHITINASE"/>
    <property type="match status" value="1"/>
</dbReference>
<keyword evidence="6 8" id="KW-0326">Glycosidase</keyword>
<dbReference type="GO" id="GO:0005576">
    <property type="term" value="C:extracellular region"/>
    <property type="evidence" value="ECO:0007669"/>
    <property type="project" value="TreeGrafter"/>
</dbReference>
<comment type="catalytic activity">
    <reaction evidence="1">
        <text>Random endo-hydrolysis of N-acetyl-beta-D-glucosaminide (1-&gt;4)-beta-linkages in chitin and chitodextrins.</text>
        <dbReference type="EC" id="3.2.1.14"/>
    </reaction>
</comment>
<evidence type="ECO:0000256" key="1">
    <source>
        <dbReference type="ARBA" id="ARBA00000822"/>
    </source>
</evidence>
<dbReference type="InterPro" id="IPR050542">
    <property type="entry name" value="Glycosyl_Hydrlase18_Chitinase"/>
</dbReference>
<dbReference type="PROSITE" id="PS01095">
    <property type="entry name" value="GH18_1"/>
    <property type="match status" value="1"/>
</dbReference>
<reference evidence="13" key="1">
    <citation type="submission" date="2022-07" db="EMBL/GenBank/DDBJ databases">
        <title>Phylogenomic reconstructions and comparative analyses of Kickxellomycotina fungi.</title>
        <authorList>
            <person name="Reynolds N.K."/>
            <person name="Stajich J.E."/>
            <person name="Barry K."/>
            <person name="Grigoriev I.V."/>
            <person name="Crous P."/>
            <person name="Smith M.E."/>
        </authorList>
    </citation>
    <scope>NUCLEOTIDE SEQUENCE</scope>
    <source>
        <strain evidence="13">NBRC 105413</strain>
    </source>
</reference>
<keyword evidence="5" id="KW-0119">Carbohydrate metabolism</keyword>
<dbReference type="InterPro" id="IPR001579">
    <property type="entry name" value="Glyco_hydro_18_chit_AS"/>
</dbReference>
<dbReference type="EC" id="3.2.1.14" evidence="2"/>
<dbReference type="GO" id="GO:0000272">
    <property type="term" value="P:polysaccharide catabolic process"/>
    <property type="evidence" value="ECO:0007669"/>
    <property type="project" value="UniProtKB-KW"/>
</dbReference>
<dbReference type="Proteomes" id="UP001145021">
    <property type="component" value="Unassembled WGS sequence"/>
</dbReference>
<evidence type="ECO:0000256" key="7">
    <source>
        <dbReference type="ARBA" id="ARBA00023326"/>
    </source>
</evidence>
<name>A0A9W7XJD6_9FUNG</name>
<evidence type="ECO:0000256" key="8">
    <source>
        <dbReference type="RuleBase" id="RU000489"/>
    </source>
</evidence>
<protein>
    <recommendedName>
        <fullName evidence="2">chitinase</fullName>
        <ecNumber evidence="2">3.2.1.14</ecNumber>
    </recommendedName>
</protein>
<keyword evidence="7" id="KW-0624">Polysaccharide degradation</keyword>
<dbReference type="GO" id="GO:0008843">
    <property type="term" value="F:endochitinase activity"/>
    <property type="evidence" value="ECO:0007669"/>
    <property type="project" value="UniProtKB-EC"/>
</dbReference>
<feature type="domain" description="GH18" evidence="12">
    <location>
        <begin position="30"/>
        <end position="335"/>
    </location>
</feature>
<evidence type="ECO:0000256" key="10">
    <source>
        <dbReference type="SAM" id="MobiDB-lite"/>
    </source>
</evidence>
<accession>A0A9W7XJD6</accession>
<dbReference type="Pfam" id="PF00704">
    <property type="entry name" value="Glyco_hydro_18"/>
    <property type="match status" value="1"/>
</dbReference>
<dbReference type="PROSITE" id="PS51910">
    <property type="entry name" value="GH18_2"/>
    <property type="match status" value="1"/>
</dbReference>
<feature type="region of interest" description="Disordered" evidence="10">
    <location>
        <begin position="338"/>
        <end position="362"/>
    </location>
</feature>
<keyword evidence="4" id="KW-0146">Chitin degradation</keyword>
<dbReference type="InterPro" id="IPR001223">
    <property type="entry name" value="Glyco_hydro18_cat"/>
</dbReference>
<comment type="similarity">
    <text evidence="9">Belongs to the glycosyl hydrolase 18 family.</text>
</comment>
<keyword evidence="14" id="KW-1185">Reference proteome</keyword>
<dbReference type="AlphaFoldDB" id="A0A9W7XJD6"/>
<sequence length="362" mass="40219">MKQINTFSFLLSLVANLFSQALGFDISCNSNVAVYWGQNSAASGSLPYQKPLRAYCDDDSVDIILLSFLYILKGAGGYPVLNFANICDYTKNSSVPVFPGTELMHCSDMGADIKYCQNKGKIILLSIGGATAQLNSDAATFSQQVWNLFMEGSSPYRPFDDAIIDGVDLDFEQTSQMDIIQFANNMNQFYKTSSRKYYITAAPQCPYPDANLGKLLQQAHIDMAFIQFYNSGWCDNSKYGLPRWPESMNYYMWDEAWHNKSFTNANIKLYVGAMAGTGAGNPGSYVGPDFFAKELKELQATYTDSFGGAMMWDMSWAYDSTPNFATNAKQALMAGSKCSSTQGSCCEKRAAEPSKRRRRRSS</sequence>
<evidence type="ECO:0000256" key="5">
    <source>
        <dbReference type="ARBA" id="ARBA00023277"/>
    </source>
</evidence>
<gene>
    <name evidence="13" type="primary">CHT2_4</name>
    <name evidence="13" type="ORF">LPJ64_003657</name>
</gene>
<comment type="caution">
    <text evidence="13">The sequence shown here is derived from an EMBL/GenBank/DDBJ whole genome shotgun (WGS) entry which is preliminary data.</text>
</comment>